<dbReference type="FunFam" id="3.40.50.300:FF:000016">
    <property type="entry name" value="Oligopeptide ABC transporter ATP-binding component"/>
    <property type="match status" value="1"/>
</dbReference>
<keyword evidence="4" id="KW-0547">Nucleotide-binding</keyword>
<dbReference type="RefSeq" id="WP_127785109.1">
    <property type="nucleotide sequence ID" value="NZ_SACL01000001.1"/>
</dbReference>
<dbReference type="PROSITE" id="PS00211">
    <property type="entry name" value="ABC_TRANSPORTER_1"/>
    <property type="match status" value="1"/>
</dbReference>
<dbReference type="InterPro" id="IPR050319">
    <property type="entry name" value="ABC_transp_ATP-bind"/>
</dbReference>
<dbReference type="Gene3D" id="3.40.50.300">
    <property type="entry name" value="P-loop containing nucleotide triphosphate hydrolases"/>
    <property type="match status" value="1"/>
</dbReference>
<dbReference type="CDD" id="cd03257">
    <property type="entry name" value="ABC_NikE_OppD_transporters"/>
    <property type="match status" value="1"/>
</dbReference>
<dbReference type="InterPro" id="IPR017871">
    <property type="entry name" value="ABC_transporter-like_CS"/>
</dbReference>
<dbReference type="PROSITE" id="PS50893">
    <property type="entry name" value="ABC_TRANSPORTER_2"/>
    <property type="match status" value="1"/>
</dbReference>
<keyword evidence="5 8" id="KW-0067">ATP-binding</keyword>
<evidence type="ECO:0000256" key="6">
    <source>
        <dbReference type="SAM" id="MobiDB-lite"/>
    </source>
</evidence>
<evidence type="ECO:0000313" key="9">
    <source>
        <dbReference type="Proteomes" id="UP000282957"/>
    </source>
</evidence>
<keyword evidence="9" id="KW-1185">Reference proteome</keyword>
<dbReference type="GO" id="GO:0016887">
    <property type="term" value="F:ATP hydrolysis activity"/>
    <property type="evidence" value="ECO:0007669"/>
    <property type="project" value="InterPro"/>
</dbReference>
<dbReference type="GO" id="GO:0055085">
    <property type="term" value="P:transmembrane transport"/>
    <property type="evidence" value="ECO:0007669"/>
    <property type="project" value="UniProtKB-ARBA"/>
</dbReference>
<dbReference type="InterPro" id="IPR003439">
    <property type="entry name" value="ABC_transporter-like_ATP-bd"/>
</dbReference>
<proteinExistence type="inferred from homology"/>
<dbReference type="Pfam" id="PF00005">
    <property type="entry name" value="ABC_tran"/>
    <property type="match status" value="1"/>
</dbReference>
<dbReference type="EMBL" id="SACL01000001">
    <property type="protein sequence ID" value="RVT98637.1"/>
    <property type="molecule type" value="Genomic_DNA"/>
</dbReference>
<accession>A0A437MLV2</accession>
<dbReference type="GO" id="GO:0015833">
    <property type="term" value="P:peptide transport"/>
    <property type="evidence" value="ECO:0007669"/>
    <property type="project" value="InterPro"/>
</dbReference>
<dbReference type="GO" id="GO:0005886">
    <property type="term" value="C:plasma membrane"/>
    <property type="evidence" value="ECO:0007669"/>
    <property type="project" value="UniProtKB-SubCell"/>
</dbReference>
<dbReference type="InterPro" id="IPR027417">
    <property type="entry name" value="P-loop_NTPase"/>
</dbReference>
<dbReference type="SMART" id="SM00382">
    <property type="entry name" value="AAA"/>
    <property type="match status" value="1"/>
</dbReference>
<dbReference type="NCBIfam" id="TIGR01727">
    <property type="entry name" value="oligo_HPY"/>
    <property type="match status" value="1"/>
</dbReference>
<dbReference type="InterPro" id="IPR013563">
    <property type="entry name" value="Oligopep_ABC_C"/>
</dbReference>
<evidence type="ECO:0000259" key="7">
    <source>
        <dbReference type="PROSITE" id="PS50893"/>
    </source>
</evidence>
<protein>
    <submittedName>
        <fullName evidence="8">ABC transporter ATP-binding protein</fullName>
    </submittedName>
</protein>
<evidence type="ECO:0000256" key="2">
    <source>
        <dbReference type="ARBA" id="ARBA00005417"/>
    </source>
</evidence>
<evidence type="ECO:0000313" key="8">
    <source>
        <dbReference type="EMBL" id="RVT98637.1"/>
    </source>
</evidence>
<dbReference type="OrthoDB" id="37801at2"/>
<dbReference type="SUPFAM" id="SSF52540">
    <property type="entry name" value="P-loop containing nucleoside triphosphate hydrolases"/>
    <property type="match status" value="1"/>
</dbReference>
<feature type="domain" description="ABC transporter" evidence="7">
    <location>
        <begin position="7"/>
        <end position="255"/>
    </location>
</feature>
<comment type="caution">
    <text evidence="8">The sequence shown here is derived from an EMBL/GenBank/DDBJ whole genome shotgun (WGS) entry which is preliminary data.</text>
</comment>
<sequence>MSAPPMVQVGDLRKHFSQPGLFRRGQVLRAVQDVSFDIAPGETLGLVGESGSGKSTLGRMVVGLLPATSGSSVVAGMEVTRLKGQARRALWRRAQMVFQDPYSSLNPRMTVREAIGEPLRNFGIARGAEAEAAIRRMTDLCGLPASALDRYPREFSGGQRQRIGIARALVLRPDVVVADEPVSALDVSIQAQIINLLQDLRQEFGLTYLFIAHDLAVVRHVSDRVAVMYRGHLVEIGPAERIYAAPRHPYTRLLLDSVPSPDPAAEARRQALPRPEETPVQSTGGGCVFAARCPLPKLAACFTQQPPLLRQGPMHLVACHAAEKASPA</sequence>
<evidence type="ECO:0000256" key="1">
    <source>
        <dbReference type="ARBA" id="ARBA00004417"/>
    </source>
</evidence>
<organism evidence="8 9">
    <name type="scientific">Rhodovarius crocodyli</name>
    <dbReference type="NCBI Taxonomy" id="1979269"/>
    <lineage>
        <taxon>Bacteria</taxon>
        <taxon>Pseudomonadati</taxon>
        <taxon>Pseudomonadota</taxon>
        <taxon>Alphaproteobacteria</taxon>
        <taxon>Acetobacterales</taxon>
        <taxon>Roseomonadaceae</taxon>
        <taxon>Rhodovarius</taxon>
    </lineage>
</organism>
<name>A0A437MLV2_9PROT</name>
<dbReference type="Proteomes" id="UP000282957">
    <property type="component" value="Unassembled WGS sequence"/>
</dbReference>
<comment type="similarity">
    <text evidence="2">Belongs to the ABC transporter superfamily.</text>
</comment>
<feature type="region of interest" description="Disordered" evidence="6">
    <location>
        <begin position="258"/>
        <end position="283"/>
    </location>
</feature>
<dbReference type="Pfam" id="PF08352">
    <property type="entry name" value="oligo_HPY"/>
    <property type="match status" value="1"/>
</dbReference>
<keyword evidence="3" id="KW-0813">Transport</keyword>
<dbReference type="PANTHER" id="PTHR43776">
    <property type="entry name" value="TRANSPORT ATP-BINDING PROTEIN"/>
    <property type="match status" value="1"/>
</dbReference>
<dbReference type="AlphaFoldDB" id="A0A437MLV2"/>
<evidence type="ECO:0000256" key="3">
    <source>
        <dbReference type="ARBA" id="ARBA00022448"/>
    </source>
</evidence>
<dbReference type="InterPro" id="IPR003593">
    <property type="entry name" value="AAA+_ATPase"/>
</dbReference>
<gene>
    <name evidence="8" type="ORF">EOD42_00535</name>
</gene>
<reference evidence="8 9" key="1">
    <citation type="submission" date="2019-01" db="EMBL/GenBank/DDBJ databases">
        <authorList>
            <person name="Chen W.-M."/>
        </authorList>
    </citation>
    <scope>NUCLEOTIDE SEQUENCE [LARGE SCALE GENOMIC DNA]</scope>
    <source>
        <strain evidence="8 9">CCP-6</strain>
    </source>
</reference>
<dbReference type="GO" id="GO:0005524">
    <property type="term" value="F:ATP binding"/>
    <property type="evidence" value="ECO:0007669"/>
    <property type="project" value="UniProtKB-KW"/>
</dbReference>
<comment type="subcellular location">
    <subcellularLocation>
        <location evidence="1">Cell inner membrane</location>
        <topology evidence="1">Peripheral membrane protein</topology>
    </subcellularLocation>
</comment>
<feature type="compositionally biased region" description="Basic and acidic residues" evidence="6">
    <location>
        <begin position="265"/>
        <end position="277"/>
    </location>
</feature>
<evidence type="ECO:0000256" key="4">
    <source>
        <dbReference type="ARBA" id="ARBA00022741"/>
    </source>
</evidence>
<dbReference type="PANTHER" id="PTHR43776:SF7">
    <property type="entry name" value="D,D-DIPEPTIDE TRANSPORT ATP-BINDING PROTEIN DDPF-RELATED"/>
    <property type="match status" value="1"/>
</dbReference>
<evidence type="ECO:0000256" key="5">
    <source>
        <dbReference type="ARBA" id="ARBA00022840"/>
    </source>
</evidence>